<evidence type="ECO:0000313" key="9">
    <source>
        <dbReference type="Proteomes" id="UP000230069"/>
    </source>
</evidence>
<reference evidence="8 9" key="1">
    <citation type="submission" date="2017-09" db="EMBL/GenBank/DDBJ databases">
        <title>WGS assembly of Aquilegia coerulea Goldsmith.</title>
        <authorList>
            <person name="Hodges S."/>
            <person name="Kramer E."/>
            <person name="Nordborg M."/>
            <person name="Tomkins J."/>
            <person name="Borevitz J."/>
            <person name="Derieg N."/>
            <person name="Yan J."/>
            <person name="Mihaltcheva S."/>
            <person name="Hayes R.D."/>
            <person name="Rokhsar D."/>
        </authorList>
    </citation>
    <scope>NUCLEOTIDE SEQUENCE [LARGE SCALE GENOMIC DNA]</scope>
    <source>
        <strain evidence="9">cv. Goldsmith</strain>
    </source>
</reference>
<evidence type="ECO:0000256" key="3">
    <source>
        <dbReference type="ARBA" id="ARBA00022490"/>
    </source>
</evidence>
<dbReference type="Pfam" id="PF04570">
    <property type="entry name" value="zf-FLZ"/>
    <property type="match status" value="1"/>
</dbReference>
<dbReference type="InParanoid" id="A0A2G5DX44"/>
<gene>
    <name evidence="8" type="ORF">AQUCO_01400574v1</name>
</gene>
<dbReference type="STRING" id="218851.A0A2G5DX44"/>
<dbReference type="PANTHER" id="PTHR33059">
    <property type="entry name" value="FCS-LIKE ZINC FINGER 5"/>
    <property type="match status" value="1"/>
</dbReference>
<dbReference type="PROSITE" id="PS51795">
    <property type="entry name" value="ZF_FLZ"/>
    <property type="match status" value="1"/>
</dbReference>
<evidence type="ECO:0000256" key="5">
    <source>
        <dbReference type="PROSITE-ProRule" id="PRU01131"/>
    </source>
</evidence>
<comment type="subcellular location">
    <subcellularLocation>
        <location evidence="1">Cytoplasm</location>
    </subcellularLocation>
</comment>
<evidence type="ECO:0000256" key="1">
    <source>
        <dbReference type="ARBA" id="ARBA00004496"/>
    </source>
</evidence>
<proteinExistence type="inferred from homology"/>
<dbReference type="Proteomes" id="UP000230069">
    <property type="component" value="Unassembled WGS sequence"/>
</dbReference>
<organism evidence="8 9">
    <name type="scientific">Aquilegia coerulea</name>
    <name type="common">Rocky mountain columbine</name>
    <dbReference type="NCBI Taxonomy" id="218851"/>
    <lineage>
        <taxon>Eukaryota</taxon>
        <taxon>Viridiplantae</taxon>
        <taxon>Streptophyta</taxon>
        <taxon>Embryophyta</taxon>
        <taxon>Tracheophyta</taxon>
        <taxon>Spermatophyta</taxon>
        <taxon>Magnoliopsida</taxon>
        <taxon>Ranunculales</taxon>
        <taxon>Ranunculaceae</taxon>
        <taxon>Thalictroideae</taxon>
        <taxon>Aquilegia</taxon>
    </lineage>
</organism>
<dbReference type="GO" id="GO:0005737">
    <property type="term" value="C:cytoplasm"/>
    <property type="evidence" value="ECO:0007669"/>
    <property type="project" value="UniProtKB-SubCell"/>
</dbReference>
<dbReference type="GO" id="GO:0046872">
    <property type="term" value="F:metal ion binding"/>
    <property type="evidence" value="ECO:0007669"/>
    <property type="project" value="UniProtKB-KW"/>
</dbReference>
<dbReference type="PANTHER" id="PTHR33059:SF4">
    <property type="entry name" value="FCS-LIKE ZINC FINGER 5"/>
    <property type="match status" value="1"/>
</dbReference>
<feature type="compositionally biased region" description="Polar residues" evidence="6">
    <location>
        <begin position="31"/>
        <end position="50"/>
    </location>
</feature>
<protein>
    <recommendedName>
        <fullName evidence="7">FLZ-type domain-containing protein</fullName>
    </recommendedName>
</protein>
<dbReference type="InterPro" id="IPR007650">
    <property type="entry name" value="Zf-FLZ_dom"/>
</dbReference>
<evidence type="ECO:0000259" key="7">
    <source>
        <dbReference type="PROSITE" id="PS51795"/>
    </source>
</evidence>
<feature type="domain" description="FLZ-type" evidence="7">
    <location>
        <begin position="69"/>
        <end position="113"/>
    </location>
</feature>
<feature type="zinc finger region" description="FLZ-type" evidence="5">
    <location>
        <begin position="69"/>
        <end position="113"/>
    </location>
</feature>
<evidence type="ECO:0000256" key="4">
    <source>
        <dbReference type="ARBA" id="ARBA00022723"/>
    </source>
</evidence>
<feature type="compositionally biased region" description="Polar residues" evidence="6">
    <location>
        <begin position="124"/>
        <end position="146"/>
    </location>
</feature>
<feature type="region of interest" description="Disordered" evidence="6">
    <location>
        <begin position="123"/>
        <end position="146"/>
    </location>
</feature>
<comment type="similarity">
    <text evidence="2">Belongs to the FLZ family.</text>
</comment>
<dbReference type="EMBL" id="KZ305031">
    <property type="protein sequence ID" value="PIA48071.1"/>
    <property type="molecule type" value="Genomic_DNA"/>
</dbReference>
<evidence type="ECO:0000313" key="8">
    <source>
        <dbReference type="EMBL" id="PIA48071.1"/>
    </source>
</evidence>
<keyword evidence="4" id="KW-0479">Metal-binding</keyword>
<accession>A0A2G5DX44</accession>
<keyword evidence="9" id="KW-1185">Reference proteome</keyword>
<dbReference type="FunCoup" id="A0A2G5DX44">
    <property type="interactions" value="401"/>
</dbReference>
<feature type="region of interest" description="Disordered" evidence="6">
    <location>
        <begin position="31"/>
        <end position="61"/>
    </location>
</feature>
<evidence type="ECO:0000256" key="6">
    <source>
        <dbReference type="SAM" id="MobiDB-lite"/>
    </source>
</evidence>
<keyword evidence="3" id="KW-0963">Cytoplasm</keyword>
<dbReference type="OrthoDB" id="1925036at2759"/>
<dbReference type="AlphaFoldDB" id="A0A2G5DX44"/>
<name>A0A2G5DX44_AQUCA</name>
<evidence type="ECO:0000256" key="2">
    <source>
        <dbReference type="ARBA" id="ARBA00009374"/>
    </source>
</evidence>
<sequence length="146" mass="16389">MLLGKRPRPHIRRTTSITEFTVDLGYLEDLQNPSSSIDQQNQVGFMNKPQSSSPRNNRRNSADFVETPHFLRACGLCNRRLAPGRDIFMYRGDTAFCSLECRQQQMNQDERKEKCSFLSKKEASISSTTVGSETSSHQQGGTVAAA</sequence>